<keyword evidence="1 2" id="KW-0597">Phosphoprotein</keyword>
<reference evidence="4" key="1">
    <citation type="journal article" date="2015" name="MBio">
        <title>Eco-Evolutionary Dynamics of Episomes among Ecologically Cohesive Bacterial Populations.</title>
        <authorList>
            <person name="Xue H."/>
            <person name="Cordero O.X."/>
            <person name="Camas F.M."/>
            <person name="Trimble W."/>
            <person name="Meyer F."/>
            <person name="Guglielmini J."/>
            <person name="Rocha E.P."/>
            <person name="Polz M.F."/>
        </authorList>
    </citation>
    <scope>NUCLEOTIDE SEQUENCE</scope>
    <source>
        <strain evidence="4">FF_112</strain>
    </source>
</reference>
<sequence>MSIRALIVDDNPINNLILEDILSDLGIDVVVESSVVSAISAFNNSSFNIVITDIVLPSESGYDLAMHVQSNSNGKIPIISSSIEPIESRYEELFSGSITKPFEREHIAQLLMKLQLSSQEFENLPPTATQIINEYAPELISIAKQDASKLKALVRSNDINMSKRALHQLKGAISTIAPDSYAIHHIEKIDQLLTENSTVQSSVIRDIERMIDEITDTLSSALATEKQDS</sequence>
<dbReference type="Pfam" id="PF00072">
    <property type="entry name" value="Response_reg"/>
    <property type="match status" value="1"/>
</dbReference>
<organism evidence="4">
    <name type="scientific">Vibrio tasmaniensis</name>
    <dbReference type="NCBI Taxonomy" id="212663"/>
    <lineage>
        <taxon>Bacteria</taxon>
        <taxon>Pseudomonadati</taxon>
        <taxon>Pseudomonadota</taxon>
        <taxon>Gammaproteobacteria</taxon>
        <taxon>Vibrionales</taxon>
        <taxon>Vibrionaceae</taxon>
        <taxon>Vibrio</taxon>
    </lineage>
</organism>
<dbReference type="AlphaFoldDB" id="A0A0H3ZR36"/>
<dbReference type="PANTHER" id="PTHR44591">
    <property type="entry name" value="STRESS RESPONSE REGULATOR PROTEIN 1"/>
    <property type="match status" value="1"/>
</dbReference>
<keyword evidence="4" id="KW-0808">Transferase</keyword>
<feature type="modified residue" description="4-aspartylphosphate" evidence="2">
    <location>
        <position position="53"/>
    </location>
</feature>
<proteinExistence type="predicted"/>
<dbReference type="InterPro" id="IPR036641">
    <property type="entry name" value="HPT_dom_sf"/>
</dbReference>
<accession>A0A0H3ZR36</accession>
<dbReference type="InterPro" id="IPR011006">
    <property type="entry name" value="CheY-like_superfamily"/>
</dbReference>
<keyword evidence="4" id="KW-0418">Kinase</keyword>
<dbReference type="EMBL" id="KP795485">
    <property type="protein sequence ID" value="AKN36359.1"/>
    <property type="molecule type" value="Genomic_DNA"/>
</dbReference>
<dbReference type="PROSITE" id="PS50110">
    <property type="entry name" value="RESPONSE_REGULATORY"/>
    <property type="match status" value="1"/>
</dbReference>
<evidence type="ECO:0000256" key="2">
    <source>
        <dbReference type="PROSITE-ProRule" id="PRU00169"/>
    </source>
</evidence>
<evidence type="ECO:0000313" key="4">
    <source>
        <dbReference type="EMBL" id="AKN36359.1"/>
    </source>
</evidence>
<feature type="domain" description="Response regulatory" evidence="3">
    <location>
        <begin position="4"/>
        <end position="115"/>
    </location>
</feature>
<dbReference type="SMART" id="SM00448">
    <property type="entry name" value="REC"/>
    <property type="match status" value="1"/>
</dbReference>
<dbReference type="InterPro" id="IPR050595">
    <property type="entry name" value="Bact_response_regulator"/>
</dbReference>
<dbReference type="GO" id="GO:0000160">
    <property type="term" value="P:phosphorelay signal transduction system"/>
    <property type="evidence" value="ECO:0007669"/>
    <property type="project" value="InterPro"/>
</dbReference>
<evidence type="ECO:0000256" key="1">
    <source>
        <dbReference type="ARBA" id="ARBA00022553"/>
    </source>
</evidence>
<dbReference type="Gene3D" id="3.40.50.2300">
    <property type="match status" value="1"/>
</dbReference>
<dbReference type="SUPFAM" id="SSF52172">
    <property type="entry name" value="CheY-like"/>
    <property type="match status" value="1"/>
</dbReference>
<dbReference type="PANTHER" id="PTHR44591:SF3">
    <property type="entry name" value="RESPONSE REGULATORY DOMAIN-CONTAINING PROTEIN"/>
    <property type="match status" value="1"/>
</dbReference>
<evidence type="ECO:0000259" key="3">
    <source>
        <dbReference type="PROSITE" id="PS50110"/>
    </source>
</evidence>
<name>A0A0H3ZR36_9VIBR</name>
<dbReference type="SUPFAM" id="SSF47226">
    <property type="entry name" value="Histidine-containing phosphotransfer domain, HPT domain"/>
    <property type="match status" value="1"/>
</dbReference>
<protein>
    <submittedName>
        <fullName evidence="4">Sensory box histidine kinase/response regulator</fullName>
    </submittedName>
</protein>
<dbReference type="GO" id="GO:0016301">
    <property type="term" value="F:kinase activity"/>
    <property type="evidence" value="ECO:0007669"/>
    <property type="project" value="UniProtKB-KW"/>
</dbReference>
<dbReference type="InterPro" id="IPR001789">
    <property type="entry name" value="Sig_transdc_resp-reg_receiver"/>
</dbReference>